<sequence>MAARKSLFFVGRSLYGHKVRGTMILLFNSFELCRQKGLAYLVGRILTVRLMDNREKDLTKL</sequence>
<dbReference type="EMBL" id="LHQV01000022">
    <property type="protein sequence ID" value="OQJ96876.1"/>
    <property type="molecule type" value="Genomic_DNA"/>
</dbReference>
<dbReference type="EMBL" id="LIRS01000116">
    <property type="protein sequence ID" value="KOY25380.1"/>
    <property type="molecule type" value="Genomic_DNA"/>
</dbReference>
<dbReference type="Proteomes" id="UP000464718">
    <property type="component" value="Chromosome i"/>
</dbReference>
<evidence type="ECO:0000313" key="8">
    <source>
        <dbReference type="Proteomes" id="UP000214596"/>
    </source>
</evidence>
<evidence type="ECO:0000313" key="4">
    <source>
        <dbReference type="EMBL" id="QHH10301.1"/>
    </source>
</evidence>
<reference evidence="3 8" key="3">
    <citation type="journal article" date="2017" name="Appl. Environ. Microbiol.">
        <title>Parallel evolution of two clades of a major Atlantic endemic Vibrio parahaemolyticus pathogen lineage by independent acquisition of related pathogenicity islands.</title>
        <authorList>
            <person name="Xu F."/>
            <person name="Gonzalez-Escalona N."/>
            <person name="Drees K.P."/>
            <person name="Sebra R.P."/>
            <person name="Cooper V.S."/>
            <person name="Jones S.H."/>
            <person name="Whistler C.A."/>
        </authorList>
    </citation>
    <scope>NUCLEOTIDE SEQUENCE [LARGE SCALE GENOMIC DNA]</scope>
    <source>
        <strain evidence="3 8">MAVP-3</strain>
    </source>
</reference>
<evidence type="ECO:0000313" key="5">
    <source>
        <dbReference type="EMBL" id="TXN16968.1"/>
    </source>
</evidence>
<evidence type="ECO:0000313" key="3">
    <source>
        <dbReference type="EMBL" id="OXE33689.1"/>
    </source>
</evidence>
<reference evidence="2 7" key="2">
    <citation type="submission" date="2015-08" db="EMBL/GenBank/DDBJ databases">
        <title>Draft Genome Sequences of Vibrio parahaemolyticus Strains.</title>
        <authorList>
            <person name="Gonzalez-Escalona N."/>
            <person name="DePaola A."/>
        </authorList>
    </citation>
    <scope>NUCLEOTIDE SEQUENCE [LARGE SCALE GENOMIC DNA]</scope>
    <source>
        <strain evidence="2 7">CFSAN001621</strain>
    </source>
</reference>
<evidence type="ECO:0000313" key="7">
    <source>
        <dbReference type="Proteomes" id="UP000191946"/>
    </source>
</evidence>
<dbReference type="Proteomes" id="UP000191946">
    <property type="component" value="Unassembled WGS sequence"/>
</dbReference>
<evidence type="ECO:0000313" key="2">
    <source>
        <dbReference type="EMBL" id="OQJ96876.1"/>
    </source>
</evidence>
<dbReference type="Proteomes" id="UP000037697">
    <property type="component" value="Unassembled WGS sequence"/>
</dbReference>
<proteinExistence type="predicted"/>
<reference evidence="1 6" key="1">
    <citation type="submission" date="2015-07" db="EMBL/GenBank/DDBJ databases">
        <title>Foodborne Vibrio parahaemolyticus Isolates.</title>
        <authorList>
            <person name="Ronholm J."/>
            <person name="Petronella N."/>
            <person name="Kenwell R."/>
            <person name="Banerjee S."/>
        </authorList>
    </citation>
    <scope>NUCLEOTIDE SEQUENCE [LARGE SCALE GENOMIC DNA]</scope>
    <source>
        <strain evidence="1 6">HS-06-05</strain>
    </source>
</reference>
<dbReference type="Proteomes" id="UP000321504">
    <property type="component" value="Unassembled WGS sequence"/>
</dbReference>
<organism evidence="3 8">
    <name type="scientific">Vibrio parahaemolyticus</name>
    <dbReference type="NCBI Taxonomy" id="670"/>
    <lineage>
        <taxon>Bacteria</taxon>
        <taxon>Pseudomonadati</taxon>
        <taxon>Pseudomonadota</taxon>
        <taxon>Gammaproteobacteria</taxon>
        <taxon>Vibrionales</taxon>
        <taxon>Vibrionaceae</taxon>
        <taxon>Vibrio</taxon>
    </lineage>
</organism>
<name>A0A0D1UQA0_VIBPH</name>
<keyword evidence="7" id="KW-1185">Reference proteome</keyword>
<dbReference type="EMBL" id="CP034298">
    <property type="protein sequence ID" value="QHH10301.1"/>
    <property type="molecule type" value="Genomic_DNA"/>
</dbReference>
<protein>
    <submittedName>
        <fullName evidence="3">Uncharacterized protein</fullName>
    </submittedName>
</protein>
<dbReference type="EMBL" id="VRMQ01000002">
    <property type="protein sequence ID" value="TXN16968.1"/>
    <property type="molecule type" value="Genomic_DNA"/>
</dbReference>
<dbReference type="AlphaFoldDB" id="A0A0D1UQA0"/>
<evidence type="ECO:0000313" key="6">
    <source>
        <dbReference type="Proteomes" id="UP000037697"/>
    </source>
</evidence>
<reference evidence="4 10" key="4">
    <citation type="submission" date="2018-12" db="EMBL/GenBank/DDBJ databases">
        <title>Genomic insights into the evolutionary origins and pathogenicity of five Vibrio parahaemolyticus strains isolated from the shrimp with acute hepatopancreatic necrosis disease (AHPND).</title>
        <authorList>
            <person name="Yang Q."/>
            <person name="Dong X."/>
            <person name="Xie G."/>
            <person name="Fu S."/>
            <person name="Zou P."/>
            <person name="Sun J."/>
            <person name="Wang Y."/>
            <person name="Huang J."/>
        </authorList>
    </citation>
    <scope>NUCLEOTIDE SEQUENCE [LARGE SCALE GENOMIC DNA]</scope>
    <source>
        <strain evidence="4 10">20160303005-1</strain>
    </source>
</reference>
<dbReference type="EMBL" id="NIXT01000233">
    <property type="protein sequence ID" value="OXE33689.1"/>
    <property type="molecule type" value="Genomic_DNA"/>
</dbReference>
<gene>
    <name evidence="1" type="ORF">ACX05_20570</name>
    <name evidence="2" type="ORF">AKG60_22820</name>
    <name evidence="3" type="ORF">CA163_06220</name>
    <name evidence="4" type="ORF">EHC69_13470</name>
    <name evidence="5" type="ORF">FVP01_13560</name>
</gene>
<evidence type="ECO:0000313" key="9">
    <source>
        <dbReference type="Proteomes" id="UP000321504"/>
    </source>
</evidence>
<dbReference type="Proteomes" id="UP000214596">
    <property type="component" value="Unassembled WGS sequence"/>
</dbReference>
<accession>A0A0D1UQA0</accession>
<evidence type="ECO:0000313" key="1">
    <source>
        <dbReference type="EMBL" id="KOY25380.1"/>
    </source>
</evidence>
<evidence type="ECO:0000313" key="10">
    <source>
        <dbReference type="Proteomes" id="UP000464718"/>
    </source>
</evidence>
<reference evidence="5 9" key="5">
    <citation type="submission" date="2019-08" db="EMBL/GenBank/DDBJ databases">
        <title>Emerging of two pre-pandemic pathogenic O4:KUT lineages of Vibrio parahaemolyticus in coastal eastern China.</title>
        <authorList>
            <person name="Yu H."/>
        </authorList>
    </citation>
    <scope>NUCLEOTIDE SEQUENCE [LARGE SCALE GENOMIC DNA]</scope>
    <source>
        <strain evidence="5 9">HZ17-383</strain>
    </source>
</reference>